<dbReference type="Gene3D" id="3.90.226.10">
    <property type="entry name" value="2-enoyl-CoA Hydratase, Chain A, domain 1"/>
    <property type="match status" value="1"/>
</dbReference>
<keyword evidence="7" id="KW-1185">Reference proteome</keyword>
<evidence type="ECO:0000256" key="4">
    <source>
        <dbReference type="ARBA" id="ARBA00022825"/>
    </source>
</evidence>
<sequence length="305" mass="32064">MANASVLAPLRRLLNPILPARMRAGAAIVPVVRLHGAIGLSSPLRPGLSMSAVSKTLERAFAVKGAKAVALAINSPGGAPAQSHLIYRRIRALAEEKEIPVIGFVEDVAASGGYMLACAADEIVADPFSIVGSIGVVSAGFGFDRVLDKVGVDRRVYTAGTRKVMLDPFQPEKPEDVERLKALQKEIHEVFTGLVRARRADVLSGDDDTLFSGEFWSAARAQELGLVDAVGDLRTHLRARYGEKVVMPLIEPKSGLFGRRLPGVTALGAASGGASVQIGAQIGAGAAESLVGVAEERALWGRFGL</sequence>
<dbReference type="GO" id="GO:0008236">
    <property type="term" value="F:serine-type peptidase activity"/>
    <property type="evidence" value="ECO:0007669"/>
    <property type="project" value="UniProtKB-KW"/>
</dbReference>
<evidence type="ECO:0000259" key="5">
    <source>
        <dbReference type="Pfam" id="PF01343"/>
    </source>
</evidence>
<keyword evidence="3" id="KW-0378">Hydrolase</keyword>
<dbReference type="EMBL" id="JANTHZ010000002">
    <property type="protein sequence ID" value="MCS0495041.1"/>
    <property type="molecule type" value="Genomic_DNA"/>
</dbReference>
<comment type="similarity">
    <text evidence="1">Belongs to the peptidase S49 family.</text>
</comment>
<dbReference type="CDD" id="cd07023">
    <property type="entry name" value="S49_Sppa_N_C"/>
    <property type="match status" value="1"/>
</dbReference>
<evidence type="ECO:0000313" key="7">
    <source>
        <dbReference type="Proteomes" id="UP001151088"/>
    </source>
</evidence>
<comment type="caution">
    <text evidence="6">The sequence shown here is derived from an EMBL/GenBank/DDBJ whole genome shotgun (WGS) entry which is preliminary data.</text>
</comment>
<reference evidence="6" key="1">
    <citation type="submission" date="2022-08" db="EMBL/GenBank/DDBJ databases">
        <authorList>
            <person name="Li F."/>
        </authorList>
    </citation>
    <scope>NUCLEOTIDE SEQUENCE</scope>
    <source>
        <strain evidence="6">MQZ15Z-1</strain>
    </source>
</reference>
<evidence type="ECO:0000256" key="2">
    <source>
        <dbReference type="ARBA" id="ARBA00022670"/>
    </source>
</evidence>
<dbReference type="PANTHER" id="PTHR42987:SF8">
    <property type="entry name" value="PROTEINASE"/>
    <property type="match status" value="1"/>
</dbReference>
<proteinExistence type="inferred from homology"/>
<dbReference type="InterPro" id="IPR029045">
    <property type="entry name" value="ClpP/crotonase-like_dom_sf"/>
</dbReference>
<gene>
    <name evidence="6" type="ORF">NVS89_08020</name>
</gene>
<dbReference type="Gene3D" id="6.20.330.10">
    <property type="match status" value="1"/>
</dbReference>
<organism evidence="6 7">
    <name type="scientific">Ancylobacter mangrovi</name>
    <dbReference type="NCBI Taxonomy" id="2972472"/>
    <lineage>
        <taxon>Bacteria</taxon>
        <taxon>Pseudomonadati</taxon>
        <taxon>Pseudomonadota</taxon>
        <taxon>Alphaproteobacteria</taxon>
        <taxon>Hyphomicrobiales</taxon>
        <taxon>Xanthobacteraceae</taxon>
        <taxon>Ancylobacter</taxon>
    </lineage>
</organism>
<dbReference type="AlphaFoldDB" id="A0A9X2PAI7"/>
<dbReference type="PANTHER" id="PTHR42987">
    <property type="entry name" value="PEPTIDASE S49"/>
    <property type="match status" value="1"/>
</dbReference>
<evidence type="ECO:0000313" key="6">
    <source>
        <dbReference type="EMBL" id="MCS0495041.1"/>
    </source>
</evidence>
<dbReference type="GO" id="GO:0006508">
    <property type="term" value="P:proteolysis"/>
    <property type="evidence" value="ECO:0007669"/>
    <property type="project" value="UniProtKB-KW"/>
</dbReference>
<protein>
    <submittedName>
        <fullName evidence="6">S49 family peptidase</fullName>
    </submittedName>
</protein>
<evidence type="ECO:0000256" key="1">
    <source>
        <dbReference type="ARBA" id="ARBA00008683"/>
    </source>
</evidence>
<keyword evidence="4" id="KW-0720">Serine protease</keyword>
<accession>A0A9X2PAI7</accession>
<dbReference type="SUPFAM" id="SSF52096">
    <property type="entry name" value="ClpP/crotonase"/>
    <property type="match status" value="1"/>
</dbReference>
<dbReference type="InterPro" id="IPR002142">
    <property type="entry name" value="Peptidase_S49"/>
</dbReference>
<dbReference type="Proteomes" id="UP001151088">
    <property type="component" value="Unassembled WGS sequence"/>
</dbReference>
<dbReference type="Pfam" id="PF01343">
    <property type="entry name" value="Peptidase_S49"/>
    <property type="match status" value="1"/>
</dbReference>
<name>A0A9X2PAI7_9HYPH</name>
<dbReference type="InterPro" id="IPR047272">
    <property type="entry name" value="S49_SppA_C"/>
</dbReference>
<keyword evidence="2" id="KW-0645">Protease</keyword>
<dbReference type="RefSeq" id="WP_258732078.1">
    <property type="nucleotide sequence ID" value="NZ_JANTHZ010000002.1"/>
</dbReference>
<feature type="domain" description="Peptidase S49" evidence="5">
    <location>
        <begin position="95"/>
        <end position="235"/>
    </location>
</feature>
<evidence type="ECO:0000256" key="3">
    <source>
        <dbReference type="ARBA" id="ARBA00022801"/>
    </source>
</evidence>